<dbReference type="EMBL" id="NUUQ01000024">
    <property type="protein sequence ID" value="PHG59354.1"/>
    <property type="molecule type" value="Genomic_DNA"/>
</dbReference>
<comment type="caution">
    <text evidence="1">The sequence shown here is derived from an EMBL/GenBank/DDBJ whole genome shotgun (WGS) entry which is preliminary data.</text>
</comment>
<accession>A0A2C5PHQ1</accession>
<evidence type="ECO:0000313" key="2">
    <source>
        <dbReference type="Proteomes" id="UP000222503"/>
    </source>
</evidence>
<sequence>MTSQVKKYKFFVSGRYKVLNLMAWGHHIRNITITKIHDSFIIVIALTPLFHNNLHFCPVW</sequence>
<dbReference type="Proteomes" id="UP000222503">
    <property type="component" value="Unassembled WGS sequence"/>
</dbReference>
<gene>
    <name evidence="1" type="ORF">COI65_18125</name>
</gene>
<protein>
    <submittedName>
        <fullName evidence="1">Uncharacterized protein</fullName>
    </submittedName>
</protein>
<proteinExistence type="predicted"/>
<dbReference type="AlphaFoldDB" id="A0A2C5PHQ1"/>
<organism evidence="1 2">
    <name type="scientific">Bacillus wiedmannii</name>
    <dbReference type="NCBI Taxonomy" id="1890302"/>
    <lineage>
        <taxon>Bacteria</taxon>
        <taxon>Bacillati</taxon>
        <taxon>Bacillota</taxon>
        <taxon>Bacilli</taxon>
        <taxon>Bacillales</taxon>
        <taxon>Bacillaceae</taxon>
        <taxon>Bacillus</taxon>
        <taxon>Bacillus cereus group</taxon>
    </lineage>
</organism>
<reference evidence="1 2" key="1">
    <citation type="submission" date="2017-09" db="EMBL/GenBank/DDBJ databases">
        <title>Large-scale bioinformatics analysis of Bacillus genomes uncovers conserved roles of natural products in bacterial physiology.</title>
        <authorList>
            <consortium name="Agbiome Team Llc"/>
            <person name="Bleich R.M."/>
            <person name="Grubbs K.J."/>
            <person name="Santa Maria K.C."/>
            <person name="Allen S.E."/>
            <person name="Farag S."/>
            <person name="Shank E.A."/>
            <person name="Bowers A."/>
        </authorList>
    </citation>
    <scope>NUCLEOTIDE SEQUENCE [LARGE SCALE GENOMIC DNA]</scope>
    <source>
        <strain evidence="1 2">AFS029838</strain>
    </source>
</reference>
<evidence type="ECO:0000313" key="1">
    <source>
        <dbReference type="EMBL" id="PHG59354.1"/>
    </source>
</evidence>
<name>A0A2C5PHQ1_9BACI</name>